<evidence type="ECO:0000313" key="1">
    <source>
        <dbReference type="EMBL" id="MBP1906300.1"/>
    </source>
</evidence>
<organism evidence="1 2">
    <name type="scientific">Paenibacillus turicensis</name>
    <dbReference type="NCBI Taxonomy" id="160487"/>
    <lineage>
        <taxon>Bacteria</taxon>
        <taxon>Bacillati</taxon>
        <taxon>Bacillota</taxon>
        <taxon>Bacilli</taxon>
        <taxon>Bacillales</taxon>
        <taxon>Paenibacillaceae</taxon>
        <taxon>Paenibacillus</taxon>
    </lineage>
</organism>
<dbReference type="Pfam" id="PF14116">
    <property type="entry name" value="YyzF"/>
    <property type="match status" value="1"/>
</dbReference>
<reference evidence="1 2" key="1">
    <citation type="submission" date="2021-03" db="EMBL/GenBank/DDBJ databases">
        <title>Genomic Encyclopedia of Type Strains, Phase IV (KMG-IV): sequencing the most valuable type-strain genomes for metagenomic binning, comparative biology and taxonomic classification.</title>
        <authorList>
            <person name="Goeker M."/>
        </authorList>
    </citation>
    <scope>NUCLEOTIDE SEQUENCE [LARGE SCALE GENOMIC DNA]</scope>
    <source>
        <strain evidence="1 2">DSM 14349</strain>
    </source>
</reference>
<gene>
    <name evidence="1" type="ORF">J2Z32_002949</name>
</gene>
<name>A0ABS4FUR4_9BACL</name>
<dbReference type="Proteomes" id="UP001519272">
    <property type="component" value="Unassembled WGS sequence"/>
</dbReference>
<sequence length="55" mass="6333">MIIVCKDHVELALDMFVDEYEEAPDVVDLKETKFASWDPPVTCQECDKKAEFLVV</sequence>
<protein>
    <submittedName>
        <fullName evidence="1">CxxH/CxxC protein (TIGR04129 family)</fullName>
    </submittedName>
</protein>
<dbReference type="InterPro" id="IPR025626">
    <property type="entry name" value="YyzF"/>
</dbReference>
<dbReference type="NCBIfam" id="TIGR04129">
    <property type="entry name" value="CxxH_BA5709"/>
    <property type="match status" value="1"/>
</dbReference>
<evidence type="ECO:0000313" key="2">
    <source>
        <dbReference type="Proteomes" id="UP001519272"/>
    </source>
</evidence>
<dbReference type="RefSeq" id="WP_210089896.1">
    <property type="nucleotide sequence ID" value="NZ_JAGGKG010000014.1"/>
</dbReference>
<dbReference type="EMBL" id="JAGGKG010000014">
    <property type="protein sequence ID" value="MBP1906300.1"/>
    <property type="molecule type" value="Genomic_DNA"/>
</dbReference>
<accession>A0ABS4FUR4</accession>
<comment type="caution">
    <text evidence="1">The sequence shown here is derived from an EMBL/GenBank/DDBJ whole genome shotgun (WGS) entry which is preliminary data.</text>
</comment>
<keyword evidence="2" id="KW-1185">Reference proteome</keyword>
<proteinExistence type="predicted"/>